<gene>
    <name evidence="2" type="ORF">CHARACLAT_033408</name>
</gene>
<accession>A0ABU7D4P8</accession>
<keyword evidence="3" id="KW-1185">Reference proteome</keyword>
<dbReference type="PANTHER" id="PTHR22692:SF26">
    <property type="entry name" value="SH3 DOMAIN-CONTAINING PROTEIN"/>
    <property type="match status" value="1"/>
</dbReference>
<comment type="caution">
    <text evidence="2">The sequence shown here is derived from an EMBL/GenBank/DDBJ whole genome shotgun (WGS) entry which is preliminary data.</text>
</comment>
<feature type="compositionally biased region" description="Basic and acidic residues" evidence="1">
    <location>
        <begin position="15"/>
        <end position="33"/>
    </location>
</feature>
<evidence type="ECO:0000256" key="1">
    <source>
        <dbReference type="SAM" id="MobiDB-lite"/>
    </source>
</evidence>
<dbReference type="EMBL" id="JAHUTJ010015304">
    <property type="protein sequence ID" value="MED6269465.1"/>
    <property type="molecule type" value="Genomic_DNA"/>
</dbReference>
<sequence length="144" mass="16472">MYLVLLLCISRKSDGKKFAKKPDPHDEAMEILKDQMANPPQPSHKKTQPSQPKEGEGVKAIKVAKPRPAEPATSLSMTPTHPPVSRDLPVEEENIQTQLHSKTSDEYYTYSNVPWKLFMRKEVFYPKENLNNPLILDLMFRQVG</sequence>
<dbReference type="Proteomes" id="UP001352852">
    <property type="component" value="Unassembled WGS sequence"/>
</dbReference>
<dbReference type="InterPro" id="IPR051567">
    <property type="entry name" value="Unconventional_Myosin_ATPase"/>
</dbReference>
<evidence type="ECO:0000313" key="3">
    <source>
        <dbReference type="Proteomes" id="UP001352852"/>
    </source>
</evidence>
<evidence type="ECO:0000313" key="2">
    <source>
        <dbReference type="EMBL" id="MED6269465.1"/>
    </source>
</evidence>
<proteinExistence type="predicted"/>
<protein>
    <submittedName>
        <fullName evidence="2">Uncharacterized protein</fullName>
    </submittedName>
</protein>
<feature type="region of interest" description="Disordered" evidence="1">
    <location>
        <begin position="15"/>
        <end position="97"/>
    </location>
</feature>
<organism evidence="2 3">
    <name type="scientific">Characodon lateralis</name>
    <dbReference type="NCBI Taxonomy" id="208331"/>
    <lineage>
        <taxon>Eukaryota</taxon>
        <taxon>Metazoa</taxon>
        <taxon>Chordata</taxon>
        <taxon>Craniata</taxon>
        <taxon>Vertebrata</taxon>
        <taxon>Euteleostomi</taxon>
        <taxon>Actinopterygii</taxon>
        <taxon>Neopterygii</taxon>
        <taxon>Teleostei</taxon>
        <taxon>Neoteleostei</taxon>
        <taxon>Acanthomorphata</taxon>
        <taxon>Ovalentaria</taxon>
        <taxon>Atherinomorphae</taxon>
        <taxon>Cyprinodontiformes</taxon>
        <taxon>Goodeidae</taxon>
        <taxon>Characodon</taxon>
    </lineage>
</organism>
<name>A0ABU7D4P8_9TELE</name>
<dbReference type="PANTHER" id="PTHR22692">
    <property type="entry name" value="MYOSIN VII, XV"/>
    <property type="match status" value="1"/>
</dbReference>
<reference evidence="2 3" key="1">
    <citation type="submission" date="2021-06" db="EMBL/GenBank/DDBJ databases">
        <authorList>
            <person name="Palmer J.M."/>
        </authorList>
    </citation>
    <scope>NUCLEOTIDE SEQUENCE [LARGE SCALE GENOMIC DNA]</scope>
    <source>
        <strain evidence="2 3">CL_MEX2019</strain>
        <tissue evidence="2">Muscle</tissue>
    </source>
</reference>